<evidence type="ECO:0000256" key="1">
    <source>
        <dbReference type="ARBA" id="ARBA00022723"/>
    </source>
</evidence>
<dbReference type="EMBL" id="CP015378">
    <property type="protein sequence ID" value="ANC75532.1"/>
    <property type="molecule type" value="Genomic_DNA"/>
</dbReference>
<organism evidence="3 4">
    <name type="scientific">Fictibacillus phosphorivorans</name>
    <dbReference type="NCBI Taxonomy" id="1221500"/>
    <lineage>
        <taxon>Bacteria</taxon>
        <taxon>Bacillati</taxon>
        <taxon>Bacillota</taxon>
        <taxon>Bacilli</taxon>
        <taxon>Bacillales</taxon>
        <taxon>Fictibacillaceae</taxon>
        <taxon>Fictibacillus</taxon>
    </lineage>
</organism>
<dbReference type="GO" id="GO:0046872">
    <property type="term" value="F:metal ion binding"/>
    <property type="evidence" value="ECO:0007669"/>
    <property type="project" value="UniProtKB-KW"/>
</dbReference>
<dbReference type="Proteomes" id="UP000076623">
    <property type="component" value="Chromosome"/>
</dbReference>
<dbReference type="InterPro" id="IPR029068">
    <property type="entry name" value="Glyas_Bleomycin-R_OHBP_Dase"/>
</dbReference>
<name>A0A160IJW8_9BACL</name>
<feature type="domain" description="VOC" evidence="2">
    <location>
        <begin position="6"/>
        <end position="132"/>
    </location>
</feature>
<evidence type="ECO:0000313" key="3">
    <source>
        <dbReference type="EMBL" id="ANC75532.1"/>
    </source>
</evidence>
<dbReference type="InterPro" id="IPR037523">
    <property type="entry name" value="VOC_core"/>
</dbReference>
<protein>
    <recommendedName>
        <fullName evidence="2">VOC domain-containing protein</fullName>
    </recommendedName>
</protein>
<dbReference type="PANTHER" id="PTHR36113:SF6">
    <property type="entry name" value="FOSFOMYCIN RESISTANCE PROTEIN FOSX"/>
    <property type="match status" value="1"/>
</dbReference>
<dbReference type="InterPro" id="IPR051332">
    <property type="entry name" value="Fosfomycin_Res_Enzymes"/>
</dbReference>
<dbReference type="STRING" id="1221500.ABE65_001085"/>
<evidence type="ECO:0000313" key="4">
    <source>
        <dbReference type="Proteomes" id="UP000076623"/>
    </source>
</evidence>
<dbReference type="RefSeq" id="WP_066390773.1">
    <property type="nucleotide sequence ID" value="NZ_CP015378.1"/>
</dbReference>
<dbReference type="PROSITE" id="PS51819">
    <property type="entry name" value="VOC"/>
    <property type="match status" value="1"/>
</dbReference>
<keyword evidence="1" id="KW-0479">Metal-binding</keyword>
<dbReference type="InterPro" id="IPR004360">
    <property type="entry name" value="Glyas_Fos-R_dOase_dom"/>
</dbReference>
<keyword evidence="4" id="KW-1185">Reference proteome</keyword>
<gene>
    <name evidence="3" type="ORF">ABE65_001085</name>
</gene>
<dbReference type="SUPFAM" id="SSF54593">
    <property type="entry name" value="Glyoxalase/Bleomycin resistance protein/Dihydroxybiphenyl dioxygenase"/>
    <property type="match status" value="1"/>
</dbReference>
<dbReference type="Gene3D" id="3.10.180.10">
    <property type="entry name" value="2,3-Dihydroxybiphenyl 1,2-Dioxygenase, domain 1"/>
    <property type="match status" value="1"/>
</dbReference>
<dbReference type="KEGG" id="fpn:ABE65_001085"/>
<sequence>MTTSLGFHHIEINVRSLEVTKGFYDWLLPELGFSLFQKWENGFSYKTESSYLVFVQTEERYKDISFHRKRSGLNHLAFWAKSRAQIERLRVQLKKKNISFLYEDKFPFAGGENHYALFFEDPDRLKIEIVAPR</sequence>
<dbReference type="AlphaFoldDB" id="A0A160IJW8"/>
<evidence type="ECO:0000259" key="2">
    <source>
        <dbReference type="PROSITE" id="PS51819"/>
    </source>
</evidence>
<dbReference type="Pfam" id="PF00903">
    <property type="entry name" value="Glyoxalase"/>
    <property type="match status" value="1"/>
</dbReference>
<dbReference type="PANTHER" id="PTHR36113">
    <property type="entry name" value="LYASE, PUTATIVE-RELATED-RELATED"/>
    <property type="match status" value="1"/>
</dbReference>
<reference evidence="3 4" key="1">
    <citation type="submission" date="2016-04" db="EMBL/GenBank/DDBJ databases">
        <title>Complete genome sequence of Fictibacillus phosphorivorans G25-29, a strain toxic to nematodes.</title>
        <authorList>
            <person name="Zheng Z."/>
        </authorList>
    </citation>
    <scope>NUCLEOTIDE SEQUENCE [LARGE SCALE GENOMIC DNA]</scope>
    <source>
        <strain evidence="3 4">G25-29</strain>
    </source>
</reference>
<accession>A0A160IJW8</accession>
<proteinExistence type="predicted"/>